<dbReference type="KEGG" id="lyk:FLP23_08480"/>
<dbReference type="Proteomes" id="UP000322159">
    <property type="component" value="Chromosome"/>
</dbReference>
<accession>A0A5C1Y9X0</accession>
<evidence type="ECO:0000313" key="2">
    <source>
        <dbReference type="Proteomes" id="UP000322159"/>
    </source>
</evidence>
<dbReference type="AlphaFoldDB" id="A0A5C1Y9X0"/>
<dbReference type="OrthoDB" id="3873597at2"/>
<dbReference type="EMBL" id="CP043504">
    <property type="protein sequence ID" value="QEO10035.1"/>
    <property type="molecule type" value="Genomic_DNA"/>
</dbReference>
<sequence length="245" mass="26046">MFEMAQTRGDEIRALQDRIHGMQRTRLDDRRLPTSSALSELLPGGALAAGASYVIEGSTALALELLREPSRAGSWCAIVGMPDLGVEAAAAAGIELERLVLVPHPAEQWFAVVSALIDAVAVVLVRPPTGKRVGEAAATRLAARLRQREAVLVATGDWPRAQARLTVPESDWAGIGAGFGHLAARQLTVAASSPAWQGRTRSRRLWLPDARGAVSPVAAREVVVREVVREVERAAGRASRHAAVG</sequence>
<gene>
    <name evidence="1" type="ORF">FLP23_08480</name>
</gene>
<dbReference type="RefSeq" id="WP_149325453.1">
    <property type="nucleotide sequence ID" value="NZ_CP043504.1"/>
</dbReference>
<reference evidence="1 2" key="1">
    <citation type="submission" date="2019-09" db="EMBL/GenBank/DDBJ databases">
        <title>Genome sequencing of strain KACC 19322.</title>
        <authorList>
            <person name="Heo J."/>
            <person name="Kim S.-J."/>
            <person name="Kim J.-S."/>
            <person name="Hong S.-B."/>
            <person name="Kwon S.-W."/>
        </authorList>
    </citation>
    <scope>NUCLEOTIDE SEQUENCE [LARGE SCALE GENOMIC DNA]</scope>
    <source>
        <strain evidence="1 2">KACC 19322</strain>
    </source>
</reference>
<keyword evidence="2" id="KW-1185">Reference proteome</keyword>
<proteinExistence type="predicted"/>
<evidence type="ECO:0008006" key="3">
    <source>
        <dbReference type="Google" id="ProtNLM"/>
    </source>
</evidence>
<organism evidence="1 2">
    <name type="scientific">Protaetiibacter larvae</name>
    <dbReference type="NCBI Taxonomy" id="2592654"/>
    <lineage>
        <taxon>Bacteria</taxon>
        <taxon>Bacillati</taxon>
        <taxon>Actinomycetota</taxon>
        <taxon>Actinomycetes</taxon>
        <taxon>Micrococcales</taxon>
        <taxon>Microbacteriaceae</taxon>
        <taxon>Protaetiibacter</taxon>
    </lineage>
</organism>
<protein>
    <recommendedName>
        <fullName evidence="3">Protein ImuA</fullName>
    </recommendedName>
</protein>
<evidence type="ECO:0000313" key="1">
    <source>
        <dbReference type="EMBL" id="QEO10035.1"/>
    </source>
</evidence>
<name>A0A5C1Y9X0_9MICO</name>